<evidence type="ECO:0000313" key="2">
    <source>
        <dbReference type="EMBL" id="MBJ7601917.1"/>
    </source>
</evidence>
<comment type="caution">
    <text evidence="2">The sequence shown here is derived from an EMBL/GenBank/DDBJ whole genome shotgun (WGS) entry which is preliminary data.</text>
</comment>
<feature type="transmembrane region" description="Helical" evidence="1">
    <location>
        <begin position="6"/>
        <end position="29"/>
    </location>
</feature>
<dbReference type="InterPro" id="IPR025098">
    <property type="entry name" value="DUF4013"/>
</dbReference>
<sequence length="221" mass="23086">MGLICLLLLVPLLNIVIVLNLYGWVYTAFDNLRSGRQEIPPAGFGYIGRGVNPGVVLLLYGLVVAVLLGIVYLVGFGLTAIGANLSGDSGTTGALGVLGVVVILAGYLGALVLALGLALLTPVILLRTYYGGIGAGLNLPAVIHDFRTAPLDSFMAALGRFVGQLLGQVGVIACIVGVAFTIPYAYLVDAGAMVYLEQRRQARIPQPPPSNPGYYPSQPTY</sequence>
<dbReference type="EMBL" id="JAEKNQ010000010">
    <property type="protein sequence ID" value="MBJ7601917.1"/>
    <property type="molecule type" value="Genomic_DNA"/>
</dbReference>
<reference evidence="2 3" key="1">
    <citation type="submission" date="2020-10" db="EMBL/GenBank/DDBJ databases">
        <title>Ca. Dormibacterota MAGs.</title>
        <authorList>
            <person name="Montgomery K."/>
        </authorList>
    </citation>
    <scope>NUCLEOTIDE SEQUENCE [LARGE SCALE GENOMIC DNA]</scope>
    <source>
        <strain evidence="2">SC8811_S16_3</strain>
    </source>
</reference>
<keyword evidence="1" id="KW-0472">Membrane</keyword>
<keyword evidence="1" id="KW-0812">Transmembrane</keyword>
<evidence type="ECO:0000256" key="1">
    <source>
        <dbReference type="SAM" id="Phobius"/>
    </source>
</evidence>
<dbReference type="AlphaFoldDB" id="A0A934K7M6"/>
<feature type="transmembrane region" description="Helical" evidence="1">
    <location>
        <begin position="165"/>
        <end position="186"/>
    </location>
</feature>
<feature type="transmembrane region" description="Helical" evidence="1">
    <location>
        <begin position="50"/>
        <end position="74"/>
    </location>
</feature>
<evidence type="ECO:0000313" key="3">
    <source>
        <dbReference type="Proteomes" id="UP000620075"/>
    </source>
</evidence>
<name>A0A934K7M6_9BACT</name>
<gene>
    <name evidence="2" type="ORF">JF888_01755</name>
</gene>
<organism evidence="2 3">
    <name type="scientific">Candidatus Dormiibacter inghamiae</name>
    <dbReference type="NCBI Taxonomy" id="3127013"/>
    <lineage>
        <taxon>Bacteria</taxon>
        <taxon>Bacillati</taxon>
        <taxon>Candidatus Dormiibacterota</taxon>
        <taxon>Candidatus Dormibacteria</taxon>
        <taxon>Candidatus Dormibacterales</taxon>
        <taxon>Candidatus Dormibacteraceae</taxon>
        <taxon>Candidatus Dormiibacter</taxon>
    </lineage>
</organism>
<feature type="transmembrane region" description="Helical" evidence="1">
    <location>
        <begin position="94"/>
        <end position="120"/>
    </location>
</feature>
<protein>
    <submittedName>
        <fullName evidence="2">DUF4013 domain-containing protein</fullName>
    </submittedName>
</protein>
<dbReference type="Proteomes" id="UP000620075">
    <property type="component" value="Unassembled WGS sequence"/>
</dbReference>
<proteinExistence type="predicted"/>
<dbReference type="Pfam" id="PF13197">
    <property type="entry name" value="DUF4013"/>
    <property type="match status" value="1"/>
</dbReference>
<accession>A0A934K7M6</accession>
<keyword evidence="1" id="KW-1133">Transmembrane helix</keyword>